<sequence length="1022" mass="115222">MRATCLVVTTILLACLVVFGREPSKDKLDPGGDHSPPPTWPANSAWSSQWGGTPAGAAHLAPSPLIFSLTLGAHLVHFTHQTKMLPMNGPPGMYYPQNWHSGYAYPPQHPVYANPPPLPDNGGITTRDDRMVVDEEHMRLPVPPSSSIPSEDQSSSRTDRQPPPGRLERQALKRDKGKGKATAEEVRNGKEENNRSRTESIQRGVEEETIPPDILALARRIHEQDRVGDLKDRLHHEQDRVGDLEDCLRRAHESLARTLKQNRQLERDLESAKRSSKRARTANSEDVNERQPSKRAKPPSAGPSRHMERPRVISAARIDDENTLDEYLSDSSKRKLRENEKKFSHARPVKPRRKDQPKEKLLTVLPRLLEFLKLRIRTTYSRDSRVHNSTITEGTSTEDWISFLTGNMGPKPIHPDELPPKPTHSSGDPDDSDDDDSDEEGPEPWHIKWDRQNPLSEDAPKYKIERQNFLKIEQKKFDQHLANRAINKYNNALARWEGQSGRLPDALPSTEATGQTECHNGFWRMIGPGFLYIPKYNMVLVNAEALSATRVLDSGQAYRPPGGNNQHPNPRGFPMNVRELKEMVSEVQGRHPRWRSDLYLLAEFYRISSSVRLEYRDYTMQTAITWFDNDWMNIRAQFDTLDPPDFIPMPIGCAMSNLRTNNHGAGLVCPVNRTIDKWCRYIAHHMHPGGCSTPSGTGMDTSYQVSIPHTWGYLLSAFLSPENDHRGVRSSYARLFAGIVARPHWYSLRIEEINSTPNEPNIVIAPSSNVLEHMEWDAHGRDMTEDDVIRHLAGNGVTQEMVDSAYPYGVTFIDCGISTESVHADFYSDIDSQRHVLLEAYSVPPTIDAHRGWWYPDSSDLERIRLPERRSAIGDVKKSECIESAGTSNSRTVFDWFHVGEHYIYEWLSERPPPVNDEALGTHVPRSPSPQSPPKSSQDEDVDMTQQAEQPAPVGGPNMTPVTEIHHQEGPVAVATAHMDGSRDTTIIDIGMGTVVDPVNHTIQIVPVNNTPKPNEEMPPAE</sequence>
<keyword evidence="2" id="KW-0732">Signal</keyword>
<dbReference type="InParanoid" id="A0A2H3DGM5"/>
<feature type="region of interest" description="Disordered" evidence="1">
    <location>
        <begin position="137"/>
        <end position="208"/>
    </location>
</feature>
<organism evidence="3 4">
    <name type="scientific">Armillaria gallica</name>
    <name type="common">Bulbous honey fungus</name>
    <name type="synonym">Armillaria bulbosa</name>
    <dbReference type="NCBI Taxonomy" id="47427"/>
    <lineage>
        <taxon>Eukaryota</taxon>
        <taxon>Fungi</taxon>
        <taxon>Dikarya</taxon>
        <taxon>Basidiomycota</taxon>
        <taxon>Agaricomycotina</taxon>
        <taxon>Agaricomycetes</taxon>
        <taxon>Agaricomycetidae</taxon>
        <taxon>Agaricales</taxon>
        <taxon>Marasmiineae</taxon>
        <taxon>Physalacriaceae</taxon>
        <taxon>Armillaria</taxon>
    </lineage>
</organism>
<evidence type="ECO:0000256" key="1">
    <source>
        <dbReference type="SAM" id="MobiDB-lite"/>
    </source>
</evidence>
<protein>
    <submittedName>
        <fullName evidence="3">Uncharacterized protein</fullName>
    </submittedName>
</protein>
<feature type="compositionally biased region" description="Basic and acidic residues" evidence="1">
    <location>
        <begin position="181"/>
        <end position="206"/>
    </location>
</feature>
<dbReference type="PROSITE" id="PS51257">
    <property type="entry name" value="PROKAR_LIPOPROTEIN"/>
    <property type="match status" value="1"/>
</dbReference>
<reference evidence="4" key="1">
    <citation type="journal article" date="2017" name="Nat. Ecol. Evol.">
        <title>Genome expansion and lineage-specific genetic innovations in the forest pathogenic fungi Armillaria.</title>
        <authorList>
            <person name="Sipos G."/>
            <person name="Prasanna A.N."/>
            <person name="Walter M.C."/>
            <person name="O'Connor E."/>
            <person name="Balint B."/>
            <person name="Krizsan K."/>
            <person name="Kiss B."/>
            <person name="Hess J."/>
            <person name="Varga T."/>
            <person name="Slot J."/>
            <person name="Riley R."/>
            <person name="Boka B."/>
            <person name="Rigling D."/>
            <person name="Barry K."/>
            <person name="Lee J."/>
            <person name="Mihaltcheva S."/>
            <person name="LaButti K."/>
            <person name="Lipzen A."/>
            <person name="Waldron R."/>
            <person name="Moloney N.M."/>
            <person name="Sperisen C."/>
            <person name="Kredics L."/>
            <person name="Vagvoelgyi C."/>
            <person name="Patrignani A."/>
            <person name="Fitzpatrick D."/>
            <person name="Nagy I."/>
            <person name="Doyle S."/>
            <person name="Anderson J.B."/>
            <person name="Grigoriev I.V."/>
            <person name="Gueldener U."/>
            <person name="Muensterkoetter M."/>
            <person name="Nagy L.G."/>
        </authorList>
    </citation>
    <scope>NUCLEOTIDE SEQUENCE [LARGE SCALE GENOMIC DNA]</scope>
    <source>
        <strain evidence="4">Ar21-2</strain>
    </source>
</reference>
<evidence type="ECO:0000256" key="2">
    <source>
        <dbReference type="SAM" id="SignalP"/>
    </source>
</evidence>
<evidence type="ECO:0000313" key="4">
    <source>
        <dbReference type="Proteomes" id="UP000217790"/>
    </source>
</evidence>
<feature type="region of interest" description="Disordered" evidence="1">
    <location>
        <begin position="401"/>
        <end position="458"/>
    </location>
</feature>
<dbReference type="OrthoDB" id="2988687at2759"/>
<dbReference type="OMA" id="SMEYIMA"/>
<feature type="compositionally biased region" description="Low complexity" evidence="1">
    <location>
        <begin position="147"/>
        <end position="156"/>
    </location>
</feature>
<accession>A0A2H3DGM5</accession>
<dbReference type="Proteomes" id="UP000217790">
    <property type="component" value="Unassembled WGS sequence"/>
</dbReference>
<dbReference type="AlphaFoldDB" id="A0A2H3DGM5"/>
<proteinExistence type="predicted"/>
<feature type="compositionally biased region" description="Acidic residues" evidence="1">
    <location>
        <begin position="428"/>
        <end position="442"/>
    </location>
</feature>
<evidence type="ECO:0000313" key="3">
    <source>
        <dbReference type="EMBL" id="PBK92974.1"/>
    </source>
</evidence>
<feature type="compositionally biased region" description="Basic and acidic residues" evidence="1">
    <location>
        <begin position="263"/>
        <end position="273"/>
    </location>
</feature>
<gene>
    <name evidence="3" type="ORF">ARMGADRAFT_1030434</name>
</gene>
<keyword evidence="4" id="KW-1185">Reference proteome</keyword>
<feature type="region of interest" description="Disordered" evidence="1">
    <location>
        <begin position="916"/>
        <end position="963"/>
    </location>
</feature>
<feature type="chain" id="PRO_5013682219" evidence="2">
    <location>
        <begin position="21"/>
        <end position="1022"/>
    </location>
</feature>
<dbReference type="EMBL" id="KZ293657">
    <property type="protein sequence ID" value="PBK92974.1"/>
    <property type="molecule type" value="Genomic_DNA"/>
</dbReference>
<name>A0A2H3DGM5_ARMGA</name>
<feature type="region of interest" description="Disordered" evidence="1">
    <location>
        <begin position="259"/>
        <end position="358"/>
    </location>
</feature>
<feature type="signal peptide" evidence="2">
    <location>
        <begin position="1"/>
        <end position="20"/>
    </location>
</feature>
<feature type="region of interest" description="Disordered" evidence="1">
    <location>
        <begin position="25"/>
        <end position="48"/>
    </location>
</feature>
<feature type="compositionally biased region" description="Basic residues" evidence="1">
    <location>
        <begin position="344"/>
        <end position="353"/>
    </location>
</feature>
<feature type="compositionally biased region" description="Basic and acidic residues" evidence="1">
    <location>
        <begin position="331"/>
        <end position="343"/>
    </location>
</feature>